<accession>A0A1G6MM05</accession>
<dbReference type="AlphaFoldDB" id="A0A1G6MM05"/>
<dbReference type="PANTHER" id="PTHR34580:SF1">
    <property type="entry name" value="PROTEIN PAFC"/>
    <property type="match status" value="1"/>
</dbReference>
<evidence type="ECO:0000259" key="1">
    <source>
        <dbReference type="Pfam" id="PF25583"/>
    </source>
</evidence>
<sequence length="137" mass="15814">MDVRILLRADRILHAAEVASINGKEVSQTFPYPTDFKLRNFIDNDQRFNFLVEPKVRIRIAFDGVAGNHLLEESRISADQTASYLEDGRLVVEGTVVPSLKLRWWLRSFGDTVEVLEPKSLRDEFAEAYRKLSARYK</sequence>
<reference evidence="3" key="1">
    <citation type="submission" date="2016-09" db="EMBL/GenBank/DDBJ databases">
        <authorList>
            <person name="Varghese N."/>
            <person name="Submissions S."/>
        </authorList>
    </citation>
    <scope>NUCLEOTIDE SEQUENCE [LARGE SCALE GENOMIC DNA]</scope>
    <source>
        <strain evidence="3">TNe-862</strain>
    </source>
</reference>
<dbReference type="EMBL" id="FMYQ01000008">
    <property type="protein sequence ID" value="SDC56314.1"/>
    <property type="molecule type" value="Genomic_DNA"/>
</dbReference>
<organism evidence="2 3">
    <name type="scientific">Paraburkholderia lycopersici</name>
    <dbReference type="NCBI Taxonomy" id="416944"/>
    <lineage>
        <taxon>Bacteria</taxon>
        <taxon>Pseudomonadati</taxon>
        <taxon>Pseudomonadota</taxon>
        <taxon>Betaproteobacteria</taxon>
        <taxon>Burkholderiales</taxon>
        <taxon>Burkholderiaceae</taxon>
        <taxon>Paraburkholderia</taxon>
    </lineage>
</organism>
<dbReference type="InterPro" id="IPR051534">
    <property type="entry name" value="CBASS_pafABC_assoc_protein"/>
</dbReference>
<protein>
    <submittedName>
        <fullName evidence="2">WYL domain-containing protein</fullName>
    </submittedName>
</protein>
<dbReference type="OrthoDB" id="8595817at2"/>
<dbReference type="PANTHER" id="PTHR34580">
    <property type="match status" value="1"/>
</dbReference>
<gene>
    <name evidence="2" type="ORF">SAMN05421548_1089</name>
</gene>
<keyword evidence="3" id="KW-1185">Reference proteome</keyword>
<dbReference type="STRING" id="416944.SAMN05421548_1089"/>
<evidence type="ECO:0000313" key="2">
    <source>
        <dbReference type="EMBL" id="SDC56314.1"/>
    </source>
</evidence>
<dbReference type="Pfam" id="PF25583">
    <property type="entry name" value="WCX"/>
    <property type="match status" value="1"/>
</dbReference>
<name>A0A1G6MM05_9BURK</name>
<dbReference type="RefSeq" id="WP_091996739.1">
    <property type="nucleotide sequence ID" value="NZ_FMYQ01000008.1"/>
</dbReference>
<feature type="domain" description="WCX" evidence="1">
    <location>
        <begin position="55"/>
        <end position="132"/>
    </location>
</feature>
<dbReference type="Proteomes" id="UP000198908">
    <property type="component" value="Unassembled WGS sequence"/>
</dbReference>
<evidence type="ECO:0000313" key="3">
    <source>
        <dbReference type="Proteomes" id="UP000198908"/>
    </source>
</evidence>
<proteinExistence type="predicted"/>
<dbReference type="InterPro" id="IPR057727">
    <property type="entry name" value="WCX_dom"/>
</dbReference>